<keyword evidence="5" id="KW-1185">Reference proteome</keyword>
<evidence type="ECO:0000313" key="5">
    <source>
        <dbReference type="Proteomes" id="UP001229955"/>
    </source>
</evidence>
<dbReference type="SUPFAM" id="SSF51730">
    <property type="entry name" value="FAD-linked oxidoreductase"/>
    <property type="match status" value="1"/>
</dbReference>
<dbReference type="KEGG" id="pspc:Strain318_001112"/>
<dbReference type="InterPro" id="IPR029041">
    <property type="entry name" value="FAD-linked_oxidoreductase-like"/>
</dbReference>
<dbReference type="Gene3D" id="3.20.20.220">
    <property type="match status" value="1"/>
</dbReference>
<accession>A0AA49JZ69</accession>
<evidence type="ECO:0000313" key="3">
    <source>
        <dbReference type="EMBL" id="WKW11844.1"/>
    </source>
</evidence>
<keyword evidence="1" id="KW-0560">Oxidoreductase</keyword>
<protein>
    <submittedName>
        <fullName evidence="3">Proline dehydrogenase family protein</fullName>
    </submittedName>
</protein>
<dbReference type="GO" id="GO:0006562">
    <property type="term" value="P:L-proline catabolic process"/>
    <property type="evidence" value="ECO:0007669"/>
    <property type="project" value="InterPro"/>
</dbReference>
<dbReference type="EMBL" id="CP130612">
    <property type="protein sequence ID" value="WKW11844.1"/>
    <property type="molecule type" value="Genomic_DNA"/>
</dbReference>
<sequence length="302" mass="33545">MLLAAARSDALNRFATRSAAVRRATRAFMPGESMDDGLAAGARIAATGRRLLYTRLGEALTDIREADAVRDHYLGLFDAIKARGLDAEVSVKPTQLGFDQSLEKCREHCLVLARKAEETGSALWLDMEDSTTVDRTIELYRAIRSVHRRAGLAVQAYLYRTPKDVEALIAVTPTLRLVKGAYAEPASVAFPKKADTDRAYEAIAGQMLEAAARGACLPIFGTHDVPLLRRIIAKARALGVQPRQYEIHMLYGIRDGEQQRLRAEGETIATLISYGEAWYRWYMRRLAERPANVGFVVRSMFG</sequence>
<dbReference type="PANTHER" id="PTHR13914:SF0">
    <property type="entry name" value="PROLINE DEHYDROGENASE 1, MITOCHONDRIAL"/>
    <property type="match status" value="1"/>
</dbReference>
<dbReference type="EMBL" id="CP130613">
    <property type="protein sequence ID" value="WKW14754.1"/>
    <property type="molecule type" value="Genomic_DNA"/>
</dbReference>
<dbReference type="AlphaFoldDB" id="A0AA49JTS2"/>
<gene>
    <name evidence="3" type="ORF">Strain138_001112</name>
    <name evidence="4" type="ORF">Strain318_001112</name>
</gene>
<dbReference type="InterPro" id="IPR002872">
    <property type="entry name" value="Proline_DH_dom"/>
</dbReference>
<evidence type="ECO:0000256" key="1">
    <source>
        <dbReference type="ARBA" id="ARBA00023002"/>
    </source>
</evidence>
<feature type="domain" description="Proline dehydrogenase" evidence="2">
    <location>
        <begin position="43"/>
        <end position="296"/>
    </location>
</feature>
<dbReference type="RefSeq" id="WP_367887530.1">
    <property type="nucleotide sequence ID" value="NZ_CP130612.1"/>
</dbReference>
<organism evidence="3">
    <name type="scientific">Pseudogemmatithrix spongiicola</name>
    <dbReference type="NCBI Taxonomy" id="3062599"/>
    <lineage>
        <taxon>Bacteria</taxon>
        <taxon>Pseudomonadati</taxon>
        <taxon>Gemmatimonadota</taxon>
        <taxon>Gemmatimonadia</taxon>
        <taxon>Gemmatimonadales</taxon>
        <taxon>Gemmatimonadaceae</taxon>
        <taxon>Pseudogemmatithrix</taxon>
    </lineage>
</organism>
<reference evidence="3" key="1">
    <citation type="submission" date="2023-07" db="EMBL/GenBank/DDBJ databases">
        <authorList>
            <person name="Haufschild T."/>
            <person name="Kallscheuer N."/>
            <person name="Hammer J."/>
            <person name="Kohn T."/>
            <person name="Kabuu M."/>
            <person name="Jogler M."/>
            <person name="Wohfarth N."/>
            <person name="Heuer A."/>
            <person name="Rohde M."/>
            <person name="van Teeseling M.C.F."/>
            <person name="Jogler C."/>
        </authorList>
    </citation>
    <scope>NUCLEOTIDE SEQUENCE</scope>
    <source>
        <strain evidence="3">Strain 138</strain>
        <strain evidence="4">Strain 318</strain>
    </source>
</reference>
<evidence type="ECO:0000313" key="4">
    <source>
        <dbReference type="EMBL" id="WKW14754.1"/>
    </source>
</evidence>
<accession>A0AA49JTS2</accession>
<dbReference type="PANTHER" id="PTHR13914">
    <property type="entry name" value="PROLINE OXIDASE"/>
    <property type="match status" value="1"/>
</dbReference>
<dbReference type="GO" id="GO:0004657">
    <property type="term" value="F:proline dehydrogenase activity"/>
    <property type="evidence" value="ECO:0007669"/>
    <property type="project" value="InterPro"/>
</dbReference>
<dbReference type="InterPro" id="IPR015659">
    <property type="entry name" value="Proline_oxidase"/>
</dbReference>
<name>A0AA49JTS2_9BACT</name>
<proteinExistence type="predicted"/>
<dbReference type="Proteomes" id="UP001229955">
    <property type="component" value="Chromosome"/>
</dbReference>
<evidence type="ECO:0000259" key="2">
    <source>
        <dbReference type="Pfam" id="PF01619"/>
    </source>
</evidence>
<dbReference type="Pfam" id="PF01619">
    <property type="entry name" value="Pro_dh"/>
    <property type="match status" value="1"/>
</dbReference>